<protein>
    <recommendedName>
        <fullName evidence="3">Ferrous iron transport protein A</fullName>
    </recommendedName>
</protein>
<reference evidence="1 2" key="1">
    <citation type="submission" date="2021-01" db="EMBL/GenBank/DDBJ databases">
        <title>Whole genome shotgun sequence of Planotetraspora kaengkrachanensis NBRC 104272.</title>
        <authorList>
            <person name="Komaki H."/>
            <person name="Tamura T."/>
        </authorList>
    </citation>
    <scope>NUCLEOTIDE SEQUENCE [LARGE SCALE GENOMIC DNA]</scope>
    <source>
        <strain evidence="1 2">NBRC 104272</strain>
    </source>
</reference>
<sequence>MTYVTSGSFWLHGSAAVCYALVLRCLSSSRNRRGPIIVSPQFGARLVVAITPEDVGRRVTVRRVDTGGFRDAVGVLESWTGGVLTLRRRDGSTVEIAEASMVAAKIVNPPPRASSTGG</sequence>
<comment type="caution">
    <text evidence="1">The sequence shown here is derived from an EMBL/GenBank/DDBJ whole genome shotgun (WGS) entry which is preliminary data.</text>
</comment>
<dbReference type="Proteomes" id="UP000630097">
    <property type="component" value="Unassembled WGS sequence"/>
</dbReference>
<organism evidence="1 2">
    <name type="scientific">Planotetraspora kaengkrachanensis</name>
    <dbReference type="NCBI Taxonomy" id="575193"/>
    <lineage>
        <taxon>Bacteria</taxon>
        <taxon>Bacillati</taxon>
        <taxon>Actinomycetota</taxon>
        <taxon>Actinomycetes</taxon>
        <taxon>Streptosporangiales</taxon>
        <taxon>Streptosporangiaceae</taxon>
        <taxon>Planotetraspora</taxon>
    </lineage>
</organism>
<evidence type="ECO:0000313" key="2">
    <source>
        <dbReference type="Proteomes" id="UP000630097"/>
    </source>
</evidence>
<evidence type="ECO:0008006" key="3">
    <source>
        <dbReference type="Google" id="ProtNLM"/>
    </source>
</evidence>
<gene>
    <name evidence="1" type="ORF">Pka01_33290</name>
</gene>
<keyword evidence="2" id="KW-1185">Reference proteome</keyword>
<accession>A0A8J3LWX3</accession>
<evidence type="ECO:0000313" key="1">
    <source>
        <dbReference type="EMBL" id="GIG80202.1"/>
    </source>
</evidence>
<dbReference type="AlphaFoldDB" id="A0A8J3LWX3"/>
<name>A0A8J3LWX3_9ACTN</name>
<dbReference type="EMBL" id="BONV01000013">
    <property type="protein sequence ID" value="GIG80202.1"/>
    <property type="molecule type" value="Genomic_DNA"/>
</dbReference>
<proteinExistence type="predicted"/>